<evidence type="ECO:0000256" key="5">
    <source>
        <dbReference type="SAM" id="Phobius"/>
    </source>
</evidence>
<organism evidence="6 7">
    <name type="scientific">Claviceps africana</name>
    <dbReference type="NCBI Taxonomy" id="83212"/>
    <lineage>
        <taxon>Eukaryota</taxon>
        <taxon>Fungi</taxon>
        <taxon>Dikarya</taxon>
        <taxon>Ascomycota</taxon>
        <taxon>Pezizomycotina</taxon>
        <taxon>Sordariomycetes</taxon>
        <taxon>Hypocreomycetidae</taxon>
        <taxon>Hypocreales</taxon>
        <taxon>Clavicipitaceae</taxon>
        <taxon>Claviceps</taxon>
    </lineage>
</organism>
<evidence type="ECO:0000256" key="4">
    <source>
        <dbReference type="SAM" id="MobiDB-lite"/>
    </source>
</evidence>
<dbReference type="GO" id="GO:0004392">
    <property type="term" value="F:heme oxygenase (decyclizing) activity"/>
    <property type="evidence" value="ECO:0007669"/>
    <property type="project" value="InterPro"/>
</dbReference>
<keyword evidence="5" id="KW-0812">Transmembrane</keyword>
<feature type="region of interest" description="Disordered" evidence="4">
    <location>
        <begin position="282"/>
        <end position="305"/>
    </location>
</feature>
<keyword evidence="3" id="KW-0408">Iron</keyword>
<feature type="transmembrane region" description="Helical" evidence="5">
    <location>
        <begin position="381"/>
        <end position="401"/>
    </location>
</feature>
<comment type="caution">
    <text evidence="6">The sequence shown here is derived from an EMBL/GenBank/DDBJ whole genome shotgun (WGS) entry which is preliminary data.</text>
</comment>
<dbReference type="GO" id="GO:0006788">
    <property type="term" value="P:heme oxidation"/>
    <property type="evidence" value="ECO:0007669"/>
    <property type="project" value="InterPro"/>
</dbReference>
<dbReference type="Proteomes" id="UP000811619">
    <property type="component" value="Unassembled WGS sequence"/>
</dbReference>
<evidence type="ECO:0000313" key="7">
    <source>
        <dbReference type="Proteomes" id="UP000811619"/>
    </source>
</evidence>
<feature type="region of interest" description="Disordered" evidence="4">
    <location>
        <begin position="321"/>
        <end position="342"/>
    </location>
</feature>
<keyword evidence="2" id="KW-0479">Metal-binding</keyword>
<dbReference type="PANTHER" id="PTHR10720:SF0">
    <property type="entry name" value="HEME OXYGENASE"/>
    <property type="match status" value="1"/>
</dbReference>
<keyword evidence="5" id="KW-0472">Membrane</keyword>
<evidence type="ECO:0000313" key="6">
    <source>
        <dbReference type="EMBL" id="KAG5926921.1"/>
    </source>
</evidence>
<dbReference type="AlphaFoldDB" id="A0A8K0JDQ7"/>
<reference evidence="6" key="1">
    <citation type="journal article" date="2020" name="bioRxiv">
        <title>Whole genome comparisons of ergot fungi reveals the divergence and evolution of species within the genus Claviceps are the result of varying mechanisms driving genome evolution and host range expansion.</title>
        <authorList>
            <person name="Wyka S.A."/>
            <person name="Mondo S.J."/>
            <person name="Liu M."/>
            <person name="Dettman J."/>
            <person name="Nalam V."/>
            <person name="Broders K.D."/>
        </authorList>
    </citation>
    <scope>NUCLEOTIDE SEQUENCE</scope>
    <source>
        <strain evidence="6">CCC 489</strain>
    </source>
</reference>
<feature type="compositionally biased region" description="Polar residues" evidence="4">
    <location>
        <begin position="282"/>
        <end position="299"/>
    </location>
</feature>
<evidence type="ECO:0000256" key="2">
    <source>
        <dbReference type="ARBA" id="ARBA00022723"/>
    </source>
</evidence>
<name>A0A8K0JDQ7_9HYPO</name>
<keyword evidence="7" id="KW-1185">Reference proteome</keyword>
<gene>
    <name evidence="6" type="ORF">E4U42_002797</name>
</gene>
<dbReference type="GO" id="GO:0046872">
    <property type="term" value="F:metal ion binding"/>
    <property type="evidence" value="ECO:0007669"/>
    <property type="project" value="UniProtKB-KW"/>
</dbReference>
<proteinExistence type="predicted"/>
<dbReference type="OrthoDB" id="652091at2759"/>
<evidence type="ECO:0000256" key="1">
    <source>
        <dbReference type="ARBA" id="ARBA00022617"/>
    </source>
</evidence>
<evidence type="ECO:0008006" key="8">
    <source>
        <dbReference type="Google" id="ProtNLM"/>
    </source>
</evidence>
<dbReference type="EMBL" id="SRPY01000224">
    <property type="protein sequence ID" value="KAG5926921.1"/>
    <property type="molecule type" value="Genomic_DNA"/>
</dbReference>
<dbReference type="CDD" id="cd19165">
    <property type="entry name" value="HemeO"/>
    <property type="match status" value="1"/>
</dbReference>
<dbReference type="Gene3D" id="1.20.910.10">
    <property type="entry name" value="Heme oxygenase-like"/>
    <property type="match status" value="1"/>
</dbReference>
<keyword evidence="1" id="KW-0349">Heme</keyword>
<sequence>MDMAAPTLLDTFREDQPLTKSIVIITRPVHAKLNKLIIARLPLALPPVTTSPLAYATGMMHVAPIFRAFEAAWSDLLEKPDPSKVSQHLLAMLRSLHLPGLMRADRLEADVRSVMGWTDAELREHLDRVGETGHLGDFTSHIKRAIESKPHVLVSYAYILFMALFAGGRFIRATLESAGEDFWQGRLDGRDSQQQQQQLKRDDEELEASSPPTQGMPLRFFHFNTPMDGEDLKQEFKQRLAGAEDGLGYQKKRDIVQEAICIFENLTLVVAQIDDVLAAARDTSQPSSADEHGSATSPTTPIPGAASFIGFRDSIAVAKERSARRSSQEVHDRGTTRHADVCAADSGREKDVKCPAYSKSVSFGDADEDLCKASKRRRRDWMMKTVGIAPGIILVCFMLVYKFGL</sequence>
<dbReference type="InterPro" id="IPR016084">
    <property type="entry name" value="Haem_Oase-like_multi-hlx"/>
</dbReference>
<protein>
    <recommendedName>
        <fullName evidence="8">Heme oxygenase</fullName>
    </recommendedName>
</protein>
<keyword evidence="5" id="KW-1133">Transmembrane helix</keyword>
<dbReference type="InterPro" id="IPR002051">
    <property type="entry name" value="Haem_Oase"/>
</dbReference>
<dbReference type="SUPFAM" id="SSF48613">
    <property type="entry name" value="Heme oxygenase-like"/>
    <property type="match status" value="1"/>
</dbReference>
<dbReference type="PANTHER" id="PTHR10720">
    <property type="entry name" value="HEME OXYGENASE"/>
    <property type="match status" value="1"/>
</dbReference>
<accession>A0A8K0JDQ7</accession>
<evidence type="ECO:0000256" key="3">
    <source>
        <dbReference type="ARBA" id="ARBA00023004"/>
    </source>
</evidence>
<feature type="transmembrane region" description="Helical" evidence="5">
    <location>
        <begin position="153"/>
        <end position="171"/>
    </location>
</feature>
<feature type="region of interest" description="Disordered" evidence="4">
    <location>
        <begin position="189"/>
        <end position="218"/>
    </location>
</feature>